<dbReference type="InterPro" id="IPR014891">
    <property type="entry name" value="DWNN_domain"/>
</dbReference>
<protein>
    <submittedName>
        <fullName evidence="11">Uncharacterized protein</fullName>
    </submittedName>
</protein>
<dbReference type="Proteomes" id="UP001168098">
    <property type="component" value="Unassembled WGS sequence"/>
</dbReference>
<feature type="domain" description="CCHC-type" evidence="9">
    <location>
        <begin position="443"/>
        <end position="457"/>
    </location>
</feature>
<dbReference type="CDD" id="cd16620">
    <property type="entry name" value="vRING-HC-C4C4_RBBP6"/>
    <property type="match status" value="1"/>
</dbReference>
<feature type="region of interest" description="Disordered" evidence="7">
    <location>
        <begin position="166"/>
        <end position="195"/>
    </location>
</feature>
<dbReference type="InterPro" id="IPR013083">
    <property type="entry name" value="Znf_RING/FYVE/PHD"/>
</dbReference>
<accession>A0AA39DZU7</accession>
<dbReference type="InterPro" id="IPR017907">
    <property type="entry name" value="Znf_RING_CS"/>
</dbReference>
<dbReference type="PANTHER" id="PTHR15439">
    <property type="entry name" value="RETINOBLASTOMA-BINDING PROTEIN 6"/>
    <property type="match status" value="1"/>
</dbReference>
<dbReference type="AlphaFoldDB" id="A0AA39DZU7"/>
<dbReference type="PROSITE" id="PS50089">
    <property type="entry name" value="ZF_RING_2"/>
    <property type="match status" value="1"/>
</dbReference>
<sequence length="795" mass="88914">MSVRFKFRSAVSFDSVDIEGRPSISVRDLRSKIVRHKNLNICHDFDLVFSDAVTGQEYVDENFQIPSGSSIIIKRIPAGSVPSAAKACIDSIKHVGSKDANLVPKNVEIEDFDDFGIDLCPVPQPSFCDSDLDIEKMNCSGSEIKPSTVPRCSKPPVLVCQKLESSDLSEASPRGSTHKVQGNTPQAKSKPKVEEQTKLEKVAHANPQAIQNVDLPSEMKCSLCNTYFKKAVMIPCCQHSFCEKCIHLVLVEKAQCPKCSSTKCRVEDLLPNLSLRQAIDHFLESQILLSGSDDAFHRYAPDGESGIQANDFSFAGTILQKDLDLPHSPSATGKGSNYIMTESAYDSTSRNNASMGIGGSHRFDSAAGKSLKSAPLSQKIKQIVGENDDFQGENIPTNLCKSRVPEEADSTLKKKKELWVNTSGGGQSVIPNNGRNKKGDRACYTCGSPDHLMRDCPAALSQNAMLQTGAMFPGVMPGLSPYWNGTPSPYSRPSVNMYGNPGMMAFNATMVPVTPFAVPAYVPSMYCGLPVNGGYMGMGGLAPPVGTSAERPLSHPEFSELHDCRKKQKLLNHNMARDEDEDLNKWYRYNDAERSHRHKPHIEREKSISDSEDSSTQRLKRKNRHDKCFDDDIHYGDERHEKSSRPIVGRDRKPYHTERSSLEIDDMPYSSSWHSEDRHKNHHESSKKHNDQRGQCSSDSSRSRHHTKHQKDDERNIKKQSEKHHRHSQSGSDQGLATQQIKQVKERDSRHGLGHDRHNAKSMNNDPEHDRWQMATGSDHDYRDEHPRHKRKRVN</sequence>
<keyword evidence="3 6" id="KW-0863">Zinc-finger</keyword>
<dbReference type="GO" id="GO:0061630">
    <property type="term" value="F:ubiquitin protein ligase activity"/>
    <property type="evidence" value="ECO:0007669"/>
    <property type="project" value="InterPro"/>
</dbReference>
<dbReference type="PROSITE" id="PS51282">
    <property type="entry name" value="DWNN"/>
    <property type="match status" value="1"/>
</dbReference>
<proteinExistence type="predicted"/>
<evidence type="ECO:0000313" key="11">
    <source>
        <dbReference type="EMBL" id="KAJ9702099.1"/>
    </source>
</evidence>
<evidence type="ECO:0000256" key="2">
    <source>
        <dbReference type="ARBA" id="ARBA00022723"/>
    </source>
</evidence>
<dbReference type="SMART" id="SM00184">
    <property type="entry name" value="RING"/>
    <property type="match status" value="1"/>
</dbReference>
<keyword evidence="12" id="KW-1185">Reference proteome</keyword>
<feature type="compositionally biased region" description="Basic and acidic residues" evidence="7">
    <location>
        <begin position="743"/>
        <end position="759"/>
    </location>
</feature>
<gene>
    <name evidence="11" type="ORF">PVL29_004032</name>
</gene>
<evidence type="ECO:0000256" key="1">
    <source>
        <dbReference type="ARBA" id="ARBA00004123"/>
    </source>
</evidence>
<dbReference type="Pfam" id="PF13923">
    <property type="entry name" value="zf-C3HC4_2"/>
    <property type="match status" value="1"/>
</dbReference>
<dbReference type="Pfam" id="PF00098">
    <property type="entry name" value="zf-CCHC"/>
    <property type="match status" value="1"/>
</dbReference>
<feature type="compositionally biased region" description="Basic and acidic residues" evidence="7">
    <location>
        <begin position="674"/>
        <end position="692"/>
    </location>
</feature>
<dbReference type="Gene3D" id="3.30.40.10">
    <property type="entry name" value="Zinc/RING finger domain, C3HC4 (zinc finger)"/>
    <property type="match status" value="1"/>
</dbReference>
<evidence type="ECO:0000256" key="4">
    <source>
        <dbReference type="ARBA" id="ARBA00022833"/>
    </source>
</evidence>
<dbReference type="EMBL" id="JARBHA010000004">
    <property type="protein sequence ID" value="KAJ9702099.1"/>
    <property type="molecule type" value="Genomic_DNA"/>
</dbReference>
<dbReference type="PROSITE" id="PS50158">
    <property type="entry name" value="ZF_CCHC"/>
    <property type="match status" value="1"/>
</dbReference>
<dbReference type="SUPFAM" id="SSF57850">
    <property type="entry name" value="RING/U-box"/>
    <property type="match status" value="1"/>
</dbReference>
<feature type="compositionally biased region" description="Polar residues" evidence="7">
    <location>
        <begin position="166"/>
        <end position="187"/>
    </location>
</feature>
<organism evidence="11 12">
    <name type="scientific">Vitis rotundifolia</name>
    <name type="common">Muscadine grape</name>
    <dbReference type="NCBI Taxonomy" id="103349"/>
    <lineage>
        <taxon>Eukaryota</taxon>
        <taxon>Viridiplantae</taxon>
        <taxon>Streptophyta</taxon>
        <taxon>Embryophyta</taxon>
        <taxon>Tracheophyta</taxon>
        <taxon>Spermatophyta</taxon>
        <taxon>Magnoliopsida</taxon>
        <taxon>eudicotyledons</taxon>
        <taxon>Gunneridae</taxon>
        <taxon>Pentapetalae</taxon>
        <taxon>rosids</taxon>
        <taxon>Vitales</taxon>
        <taxon>Vitaceae</taxon>
        <taxon>Viteae</taxon>
        <taxon>Vitis</taxon>
    </lineage>
</organism>
<feature type="compositionally biased region" description="Basic and acidic residues" evidence="7">
    <location>
        <begin position="710"/>
        <end position="720"/>
    </location>
</feature>
<dbReference type="GO" id="GO:0016567">
    <property type="term" value="P:protein ubiquitination"/>
    <property type="evidence" value="ECO:0007669"/>
    <property type="project" value="InterPro"/>
</dbReference>
<comment type="subcellular location">
    <subcellularLocation>
        <location evidence="1">Nucleus</location>
    </subcellularLocation>
</comment>
<dbReference type="GO" id="GO:0006397">
    <property type="term" value="P:mRNA processing"/>
    <property type="evidence" value="ECO:0007669"/>
    <property type="project" value="InterPro"/>
</dbReference>
<evidence type="ECO:0000313" key="12">
    <source>
        <dbReference type="Proteomes" id="UP001168098"/>
    </source>
</evidence>
<keyword evidence="2" id="KW-0479">Metal-binding</keyword>
<comment type="caution">
    <text evidence="11">The sequence shown here is derived from an EMBL/GenBank/DDBJ whole genome shotgun (WGS) entry which is preliminary data.</text>
</comment>
<dbReference type="InterPro" id="IPR001841">
    <property type="entry name" value="Znf_RING"/>
</dbReference>
<feature type="region of interest" description="Disordered" evidence="7">
    <location>
        <begin position="594"/>
        <end position="795"/>
    </location>
</feature>
<dbReference type="SMART" id="SM00343">
    <property type="entry name" value="ZnF_C2HC"/>
    <property type="match status" value="1"/>
</dbReference>
<dbReference type="InterPro" id="IPR036875">
    <property type="entry name" value="Znf_CCHC_sf"/>
</dbReference>
<feature type="domain" description="RING-type" evidence="8">
    <location>
        <begin position="221"/>
        <end position="260"/>
    </location>
</feature>
<dbReference type="Pfam" id="PF08783">
    <property type="entry name" value="DWNN"/>
    <property type="match status" value="1"/>
</dbReference>
<name>A0AA39DZU7_VITRO</name>
<dbReference type="PROSITE" id="PS00518">
    <property type="entry name" value="ZF_RING_1"/>
    <property type="match status" value="1"/>
</dbReference>
<evidence type="ECO:0000259" key="9">
    <source>
        <dbReference type="PROSITE" id="PS50158"/>
    </source>
</evidence>
<feature type="compositionally biased region" description="Polar residues" evidence="7">
    <location>
        <begin position="729"/>
        <end position="742"/>
    </location>
</feature>
<feature type="domain" description="DWNN" evidence="10">
    <location>
        <begin position="3"/>
        <end position="77"/>
    </location>
</feature>
<evidence type="ECO:0000259" key="8">
    <source>
        <dbReference type="PROSITE" id="PS50089"/>
    </source>
</evidence>
<dbReference type="Gene3D" id="3.10.20.90">
    <property type="entry name" value="Phosphatidylinositol 3-kinase Catalytic Subunit, Chain A, domain 1"/>
    <property type="match status" value="1"/>
</dbReference>
<evidence type="ECO:0000256" key="3">
    <source>
        <dbReference type="ARBA" id="ARBA00022771"/>
    </source>
</evidence>
<evidence type="ECO:0000256" key="6">
    <source>
        <dbReference type="PROSITE-ProRule" id="PRU00047"/>
    </source>
</evidence>
<dbReference type="SUPFAM" id="SSF57756">
    <property type="entry name" value="Retrovirus zinc finger-like domains"/>
    <property type="match status" value="1"/>
</dbReference>
<dbReference type="SMART" id="SM01180">
    <property type="entry name" value="DWNN"/>
    <property type="match status" value="1"/>
</dbReference>
<keyword evidence="5" id="KW-0539">Nucleus</keyword>
<evidence type="ECO:0000259" key="10">
    <source>
        <dbReference type="PROSITE" id="PS51282"/>
    </source>
</evidence>
<dbReference type="InterPro" id="IPR033489">
    <property type="entry name" value="RBBP6"/>
</dbReference>
<dbReference type="GO" id="GO:0005634">
    <property type="term" value="C:nucleus"/>
    <property type="evidence" value="ECO:0007669"/>
    <property type="project" value="UniProtKB-SubCell"/>
</dbReference>
<evidence type="ECO:0000256" key="7">
    <source>
        <dbReference type="SAM" id="MobiDB-lite"/>
    </source>
</evidence>
<dbReference type="GO" id="GO:0006511">
    <property type="term" value="P:ubiquitin-dependent protein catabolic process"/>
    <property type="evidence" value="ECO:0007669"/>
    <property type="project" value="TreeGrafter"/>
</dbReference>
<evidence type="ECO:0000256" key="5">
    <source>
        <dbReference type="ARBA" id="ARBA00023242"/>
    </source>
</evidence>
<feature type="compositionally biased region" description="Basic and acidic residues" evidence="7">
    <location>
        <begin position="766"/>
        <end position="787"/>
    </location>
</feature>
<feature type="compositionally biased region" description="Basic and acidic residues" evidence="7">
    <location>
        <begin position="626"/>
        <end position="662"/>
    </location>
</feature>
<dbReference type="GO" id="GO:0008270">
    <property type="term" value="F:zinc ion binding"/>
    <property type="evidence" value="ECO:0007669"/>
    <property type="project" value="UniProtKB-KW"/>
</dbReference>
<dbReference type="Gene3D" id="4.10.60.10">
    <property type="entry name" value="Zinc finger, CCHC-type"/>
    <property type="match status" value="1"/>
</dbReference>
<reference evidence="11 12" key="1">
    <citation type="journal article" date="2023" name="BMC Biotechnol.">
        <title>Vitis rotundifolia cv Carlos genome sequencing.</title>
        <authorList>
            <person name="Huff M."/>
            <person name="Hulse-Kemp A."/>
            <person name="Scheffler B."/>
            <person name="Youngblood R."/>
            <person name="Simpson S."/>
            <person name="Babiker E."/>
            <person name="Staton M."/>
        </authorList>
    </citation>
    <scope>NUCLEOTIDE SEQUENCE [LARGE SCALE GENOMIC DNA]</scope>
    <source>
        <tissue evidence="11">Leaf</tissue>
    </source>
</reference>
<keyword evidence="4" id="KW-0862">Zinc</keyword>
<dbReference type="InterPro" id="IPR001878">
    <property type="entry name" value="Znf_CCHC"/>
</dbReference>
<dbReference type="GO" id="GO:0003676">
    <property type="term" value="F:nucleic acid binding"/>
    <property type="evidence" value="ECO:0007669"/>
    <property type="project" value="InterPro"/>
</dbReference>
<dbReference type="PANTHER" id="PTHR15439:SF11">
    <property type="entry name" value="E3 UBIQUITIN LIGASE PQT3-LIKE ISOFORM X1"/>
    <property type="match status" value="1"/>
</dbReference>